<gene>
    <name evidence="2" type="ORF">BWK73_34550</name>
</gene>
<comment type="caution">
    <text evidence="2">The sequence shown here is derived from an EMBL/GenBank/DDBJ whole genome shotgun (WGS) entry which is preliminary data.</text>
</comment>
<reference evidence="2 3" key="1">
    <citation type="submission" date="2017-01" db="EMBL/GenBank/DDBJ databases">
        <title>Novel large sulfur bacteria in the metagenomes of groundwater-fed chemosynthetic microbial mats in the Lake Huron basin.</title>
        <authorList>
            <person name="Sharrar A.M."/>
            <person name="Flood B.E."/>
            <person name="Bailey J.V."/>
            <person name="Jones D.S."/>
            <person name="Biddanda B."/>
            <person name="Ruberg S.A."/>
            <person name="Marcus D.N."/>
            <person name="Dick G.J."/>
        </authorList>
    </citation>
    <scope>NUCLEOTIDE SEQUENCE [LARGE SCALE GENOMIC DNA]</scope>
    <source>
        <strain evidence="2">A8</strain>
    </source>
</reference>
<evidence type="ECO:0008006" key="4">
    <source>
        <dbReference type="Google" id="ProtNLM"/>
    </source>
</evidence>
<evidence type="ECO:0000313" key="2">
    <source>
        <dbReference type="EMBL" id="OQX05082.1"/>
    </source>
</evidence>
<feature type="chain" id="PRO_5013367697" description="Trimeric autotransporter adhesin YadA-like stalk domain-containing protein" evidence="1">
    <location>
        <begin position="23"/>
        <end position="202"/>
    </location>
</feature>
<dbReference type="AlphaFoldDB" id="A0A1Y1QGX2"/>
<accession>A0A1Y1QGX2</accession>
<proteinExistence type="predicted"/>
<evidence type="ECO:0000313" key="3">
    <source>
        <dbReference type="Proteomes" id="UP000192491"/>
    </source>
</evidence>
<feature type="non-terminal residue" evidence="2">
    <location>
        <position position="202"/>
    </location>
</feature>
<keyword evidence="1" id="KW-0732">Signal</keyword>
<dbReference type="EMBL" id="MTEJ01000306">
    <property type="protein sequence ID" value="OQX05082.1"/>
    <property type="molecule type" value="Genomic_DNA"/>
</dbReference>
<sequence length="202" mass="19877">MFKKSVLAAAIGMALSSGSAYALTQTDFLFGQYNVSGCSNIEGYESTAPVGYDILCKHTNVGPGNIAEGSTDVVVGGQIFSLQTTANAAQTTANAAQTTANAAQTTANAAQTTASTAQTTANTAQTTANAAIAGVSTAQSIANTARTVANAALTNAATAQSDVDAVESGLTAEATARIAGDAATLTSANSYTDTTVASEATA</sequence>
<name>A0A1Y1QGX2_9GAMM</name>
<organism evidence="2 3">
    <name type="scientific">Thiothrix lacustris</name>
    <dbReference type="NCBI Taxonomy" id="525917"/>
    <lineage>
        <taxon>Bacteria</taxon>
        <taxon>Pseudomonadati</taxon>
        <taxon>Pseudomonadota</taxon>
        <taxon>Gammaproteobacteria</taxon>
        <taxon>Thiotrichales</taxon>
        <taxon>Thiotrichaceae</taxon>
        <taxon>Thiothrix</taxon>
    </lineage>
</organism>
<dbReference type="Proteomes" id="UP000192491">
    <property type="component" value="Unassembled WGS sequence"/>
</dbReference>
<evidence type="ECO:0000256" key="1">
    <source>
        <dbReference type="SAM" id="SignalP"/>
    </source>
</evidence>
<feature type="signal peptide" evidence="1">
    <location>
        <begin position="1"/>
        <end position="22"/>
    </location>
</feature>
<protein>
    <recommendedName>
        <fullName evidence="4">Trimeric autotransporter adhesin YadA-like stalk domain-containing protein</fullName>
    </recommendedName>
</protein>